<dbReference type="GO" id="GO:0042834">
    <property type="term" value="F:peptidoglycan binding"/>
    <property type="evidence" value="ECO:0007669"/>
    <property type="project" value="InterPro"/>
</dbReference>
<feature type="region of interest" description="Disordered" evidence="2">
    <location>
        <begin position="201"/>
        <end position="277"/>
    </location>
</feature>
<dbReference type="OrthoDB" id="6398769at2"/>
<dbReference type="Gene3D" id="3.10.450.350">
    <property type="match status" value="1"/>
</dbReference>
<feature type="region of interest" description="Disordered" evidence="2">
    <location>
        <begin position="1"/>
        <end position="102"/>
    </location>
</feature>
<keyword evidence="7" id="KW-1185">Reference proteome</keyword>
<feature type="region of interest" description="Disordered" evidence="2">
    <location>
        <begin position="296"/>
        <end position="358"/>
    </location>
</feature>
<keyword evidence="3" id="KW-1133">Transmembrane helix</keyword>
<protein>
    <submittedName>
        <fullName evidence="6">Opacity associated protein</fullName>
    </submittedName>
</protein>
<evidence type="ECO:0000256" key="1">
    <source>
        <dbReference type="SAM" id="Coils"/>
    </source>
</evidence>
<dbReference type="Pfam" id="PF08525">
    <property type="entry name" value="OapA_N"/>
    <property type="match status" value="1"/>
</dbReference>
<evidence type="ECO:0000313" key="6">
    <source>
        <dbReference type="EMBL" id="PVX42849.1"/>
    </source>
</evidence>
<feature type="domain" description="Opacity-associated protein A-like N-terminal" evidence="5">
    <location>
        <begin position="163"/>
        <end position="193"/>
    </location>
</feature>
<keyword evidence="3" id="KW-0812">Transmembrane</keyword>
<comment type="caution">
    <text evidence="6">The sequence shown here is derived from an EMBL/GenBank/DDBJ whole genome shotgun (WGS) entry which is preliminary data.</text>
</comment>
<feature type="compositionally biased region" description="Low complexity" evidence="2">
    <location>
        <begin position="264"/>
        <end position="277"/>
    </location>
</feature>
<evidence type="ECO:0000313" key="7">
    <source>
        <dbReference type="Proteomes" id="UP000245909"/>
    </source>
</evidence>
<feature type="domain" description="Opacity-associated protein A LysM-like" evidence="4">
    <location>
        <begin position="413"/>
        <end position="493"/>
    </location>
</feature>
<organism evidence="6 7">
    <name type="scientific">Alitibacter langaaensis DSM 22999</name>
    <dbReference type="NCBI Taxonomy" id="1122935"/>
    <lineage>
        <taxon>Bacteria</taxon>
        <taxon>Pseudomonadati</taxon>
        <taxon>Pseudomonadota</taxon>
        <taxon>Gammaproteobacteria</taxon>
        <taxon>Pasteurellales</taxon>
        <taxon>Pasteurellaceae</taxon>
        <taxon>Alitibacter</taxon>
    </lineage>
</organism>
<keyword evidence="3" id="KW-0472">Membrane</keyword>
<dbReference type="EMBL" id="QENU01000001">
    <property type="protein sequence ID" value="PVX42849.1"/>
    <property type="molecule type" value="Genomic_DNA"/>
</dbReference>
<proteinExistence type="predicted"/>
<gene>
    <name evidence="6" type="ORF">C8D76_101178</name>
</gene>
<name>A0A2U0TGU8_9PAST</name>
<feature type="compositionally biased region" description="Polar residues" evidence="2">
    <location>
        <begin position="217"/>
        <end position="263"/>
    </location>
</feature>
<sequence length="493" mass="52222">MENKPENNSASNQNELDLGLNQAEPATPKKSFEPNSSSFLNKFFGKKNAPQNNPFAERKEPTFGATASSHQTGNNATSGAFHQPSQAAEKSVEYTQETHEPAVNKEAQVEITVEKSDVEKSAVENGAEKAEELVAEAQKAAEQTTEQANSAKANLKNPENWAVMQKLPRKHRRLFIAIAGAVAVLVALVLLKPSSDTVEDFQANHNGNNMPIEFQSLDPNQPVENADMANTVQPAESTETAETTDKNPQTNQNNGTSETAAQNTAPTTGSTVSSGSASTVAPAVSNAQTVAANAQTAVENTQNTASAKPEVTADTNTAAEQAAREQQTKAAAEKAQQQQRLREQQAQAKARAEKLKAEQQAKAAQEKVKAEKLAAERARAKAALNGAPISEAKPVNSKPTAAATTSKAASATSKTLTVPASTSLFQVFRTNGLDIRDVNAMTKANGVGNALSSFKPGDKVQVSTNSEGRVTSMRLSDGSVFTRQADGSYKYSK</sequence>
<evidence type="ECO:0000256" key="2">
    <source>
        <dbReference type="SAM" id="MobiDB-lite"/>
    </source>
</evidence>
<evidence type="ECO:0000259" key="5">
    <source>
        <dbReference type="Pfam" id="PF08525"/>
    </source>
</evidence>
<feature type="transmembrane region" description="Helical" evidence="3">
    <location>
        <begin position="174"/>
        <end position="191"/>
    </location>
</feature>
<feature type="compositionally biased region" description="Low complexity" evidence="2">
    <location>
        <begin position="328"/>
        <end position="349"/>
    </location>
</feature>
<reference evidence="6 7" key="1">
    <citation type="submission" date="2018-05" db="EMBL/GenBank/DDBJ databases">
        <title>Genomic Encyclopedia of Type Strains, Phase IV (KMG-IV): sequencing the most valuable type-strain genomes for metagenomic binning, comparative biology and taxonomic classification.</title>
        <authorList>
            <person name="Goeker M."/>
        </authorList>
    </citation>
    <scope>NUCLEOTIDE SEQUENCE [LARGE SCALE GENOMIC DNA]</scope>
    <source>
        <strain evidence="6 7">DSM 22999</strain>
    </source>
</reference>
<dbReference type="RefSeq" id="WP_116630953.1">
    <property type="nucleotide sequence ID" value="NZ_QENU01000001.1"/>
</dbReference>
<dbReference type="AlphaFoldDB" id="A0A2U0TGU8"/>
<dbReference type="InterPro" id="IPR007340">
    <property type="entry name" value="LysM_Opacity-associatedA"/>
</dbReference>
<dbReference type="InterPro" id="IPR013731">
    <property type="entry name" value="OapA_N"/>
</dbReference>
<keyword evidence="1" id="KW-0175">Coiled coil</keyword>
<accession>A0A2U0TGU8</accession>
<feature type="compositionally biased region" description="Polar residues" evidence="2">
    <location>
        <begin position="1"/>
        <end position="15"/>
    </location>
</feature>
<feature type="compositionally biased region" description="Low complexity" evidence="2">
    <location>
        <begin position="296"/>
        <end position="305"/>
    </location>
</feature>
<feature type="compositionally biased region" description="Basic and acidic residues" evidence="2">
    <location>
        <begin position="90"/>
        <end position="102"/>
    </location>
</feature>
<feature type="coiled-coil region" evidence="1">
    <location>
        <begin position="120"/>
        <end position="154"/>
    </location>
</feature>
<evidence type="ECO:0000256" key="3">
    <source>
        <dbReference type="SAM" id="Phobius"/>
    </source>
</evidence>
<feature type="compositionally biased region" description="Polar residues" evidence="2">
    <location>
        <begin position="65"/>
        <end position="88"/>
    </location>
</feature>
<evidence type="ECO:0000259" key="4">
    <source>
        <dbReference type="Pfam" id="PF04225"/>
    </source>
</evidence>
<dbReference type="Proteomes" id="UP000245909">
    <property type="component" value="Unassembled WGS sequence"/>
</dbReference>
<dbReference type="Pfam" id="PF04225">
    <property type="entry name" value="LysM_OapA"/>
    <property type="match status" value="1"/>
</dbReference>